<sequence>MIGSGIEVLHGPCEWFERKHVSTGPSEQPTEEEEEPKAKTLEVVAEVPISTCSSSNLVGFNRRMVEHLNSFINSYN</sequence>
<dbReference type="AlphaFoldDB" id="A0A9D4AE57"/>
<reference evidence="2 3" key="1">
    <citation type="journal article" date="2021" name="Plant Biotechnol. J.">
        <title>Multi-omics assisted identification of the key and species-specific regulatory components of drought-tolerant mechanisms in Gossypium stocksii.</title>
        <authorList>
            <person name="Yu D."/>
            <person name="Ke L."/>
            <person name="Zhang D."/>
            <person name="Wu Y."/>
            <person name="Sun Y."/>
            <person name="Mei J."/>
            <person name="Sun J."/>
            <person name="Sun Y."/>
        </authorList>
    </citation>
    <scope>NUCLEOTIDE SEQUENCE [LARGE SCALE GENOMIC DNA]</scope>
    <source>
        <strain evidence="3">cv. E1</strain>
        <tissue evidence="2">Leaf</tissue>
    </source>
</reference>
<dbReference type="Proteomes" id="UP000828251">
    <property type="component" value="Unassembled WGS sequence"/>
</dbReference>
<feature type="region of interest" description="Disordered" evidence="1">
    <location>
        <begin position="19"/>
        <end position="38"/>
    </location>
</feature>
<evidence type="ECO:0000313" key="3">
    <source>
        <dbReference type="Proteomes" id="UP000828251"/>
    </source>
</evidence>
<keyword evidence="3" id="KW-1185">Reference proteome</keyword>
<evidence type="ECO:0000256" key="1">
    <source>
        <dbReference type="SAM" id="MobiDB-lite"/>
    </source>
</evidence>
<organism evidence="2 3">
    <name type="scientific">Gossypium stocksii</name>
    <dbReference type="NCBI Taxonomy" id="47602"/>
    <lineage>
        <taxon>Eukaryota</taxon>
        <taxon>Viridiplantae</taxon>
        <taxon>Streptophyta</taxon>
        <taxon>Embryophyta</taxon>
        <taxon>Tracheophyta</taxon>
        <taxon>Spermatophyta</taxon>
        <taxon>Magnoliopsida</taxon>
        <taxon>eudicotyledons</taxon>
        <taxon>Gunneridae</taxon>
        <taxon>Pentapetalae</taxon>
        <taxon>rosids</taxon>
        <taxon>malvids</taxon>
        <taxon>Malvales</taxon>
        <taxon>Malvaceae</taxon>
        <taxon>Malvoideae</taxon>
        <taxon>Gossypium</taxon>
    </lineage>
</organism>
<evidence type="ECO:0000313" key="2">
    <source>
        <dbReference type="EMBL" id="KAH1108271.1"/>
    </source>
</evidence>
<dbReference type="EMBL" id="JAIQCV010000004">
    <property type="protein sequence ID" value="KAH1108271.1"/>
    <property type="molecule type" value="Genomic_DNA"/>
</dbReference>
<protein>
    <submittedName>
        <fullName evidence="2">Uncharacterized protein</fullName>
    </submittedName>
</protein>
<comment type="caution">
    <text evidence="2">The sequence shown here is derived from an EMBL/GenBank/DDBJ whole genome shotgun (WGS) entry which is preliminary data.</text>
</comment>
<accession>A0A9D4AE57</accession>
<proteinExistence type="predicted"/>
<gene>
    <name evidence="2" type="ORF">J1N35_012039</name>
</gene>
<name>A0A9D4AE57_9ROSI</name>